<feature type="region of interest" description="Disordered" evidence="1">
    <location>
        <begin position="39"/>
        <end position="72"/>
    </location>
</feature>
<feature type="region of interest" description="Disordered" evidence="1">
    <location>
        <begin position="595"/>
        <end position="711"/>
    </location>
</feature>
<feature type="compositionally biased region" description="Low complexity" evidence="1">
    <location>
        <begin position="658"/>
        <end position="675"/>
    </location>
</feature>
<keyword evidence="2" id="KW-0812">Transmembrane</keyword>
<feature type="transmembrane region" description="Helical" evidence="2">
    <location>
        <begin position="166"/>
        <end position="186"/>
    </location>
</feature>
<feature type="transmembrane region" description="Helical" evidence="2">
    <location>
        <begin position="193"/>
        <end position="213"/>
    </location>
</feature>
<sequence>MSRWVRLVLVAGILAMTVFGPQAAANAIPNPIDALKSGYECKESPRPQMPREPNEAWFDEQSKSRNNSGNGDPAHPYEVYGWAGLSWHTYDLGCGPDPTRAPDAVADTKFGNGFLSIGKHLMAMAFWLDDQAATPAEAQARGITPMWKNFDNIVTAVATTLKDRVFTPWVGVAFMVAACVAGYRALQQNTAAVMKVVMLCGATMLLGGLMIGAPQKAIGVADDTFASLITDTQSTILQVGGGITAEDPRNVMIENVLLPDYYKGWFGPNHDPSSPGGKEISKELRESLAFSYDEQREVLKPGTNSIDGEKANEKANKKAENFATMAKDLGGQDTGAYRQFQGKESGRTSTGFMAMVKTGMPSLVWAGGSLLKILGLLVIRFAILFAPIWVPWVAMSGGLLERAFRIIMGAWLWAIAAAGILGIYLVALVRLYSGVTPGIDGAWRLWFLLIMTVIAWSIMRPFKRISTVARSDATSITQKTLRRGRGAGSKLWKGAQWAGGPIQGAAEGLGNAIGDEVGNVKQGFKVMGGYQPSASSTWRPEGQFDRMRLAQGESNQGYINSVNNPDSVWNKTGRSGPRIDDPVIVDGEVLSSHLGGSGAMSADEHAGGFTNTAVPQRDRIDTHTPAPVRAPDVWDGGDDSPIAPMRLYRPSQDQLQLPAGSSAPSGASSSATPPARLLPTISINRPAREASAPRPHVWDNSSLTDRGRLDG</sequence>
<feature type="chain" id="PRO_5038436110" evidence="3">
    <location>
        <begin position="25"/>
        <end position="711"/>
    </location>
</feature>
<feature type="transmembrane region" description="Helical" evidence="2">
    <location>
        <begin position="370"/>
        <end position="394"/>
    </location>
</feature>
<feature type="transmembrane region" description="Helical" evidence="2">
    <location>
        <begin position="441"/>
        <end position="459"/>
    </location>
</feature>
<gene>
    <name evidence="4" type="ORF">CYJ73_21140</name>
</gene>
<evidence type="ECO:0000256" key="1">
    <source>
        <dbReference type="SAM" id="MobiDB-lite"/>
    </source>
</evidence>
<protein>
    <submittedName>
        <fullName evidence="4">Uncharacterized protein</fullName>
    </submittedName>
</protein>
<dbReference type="Proteomes" id="UP000234662">
    <property type="component" value="Unassembled WGS sequence"/>
</dbReference>
<comment type="caution">
    <text evidence="4">The sequence shown here is derived from an EMBL/GenBank/DDBJ whole genome shotgun (WGS) entry which is preliminary data.</text>
</comment>
<feature type="transmembrane region" description="Helical" evidence="2">
    <location>
        <begin position="406"/>
        <end position="429"/>
    </location>
</feature>
<keyword evidence="2" id="KW-0472">Membrane</keyword>
<evidence type="ECO:0000256" key="3">
    <source>
        <dbReference type="SAM" id="SignalP"/>
    </source>
</evidence>
<dbReference type="AlphaFoldDB" id="A0A2I1R375"/>
<reference evidence="4 5" key="1">
    <citation type="submission" date="2017-12" db="EMBL/GenBank/DDBJ databases">
        <title>Phylogenetic diversity of female urinary microbiome.</title>
        <authorList>
            <person name="Thomas-White K."/>
            <person name="Wolfe A.J."/>
        </authorList>
    </citation>
    <scope>NUCLEOTIDE SEQUENCE [LARGE SCALE GENOMIC DNA]</scope>
    <source>
        <strain evidence="4 5">UMB0777</strain>
    </source>
</reference>
<accession>A0A2I1R375</accession>
<keyword evidence="3" id="KW-0732">Signal</keyword>
<feature type="signal peptide" evidence="3">
    <location>
        <begin position="1"/>
        <end position="24"/>
    </location>
</feature>
<proteinExistence type="predicted"/>
<evidence type="ECO:0000313" key="4">
    <source>
        <dbReference type="EMBL" id="PKZ63570.1"/>
    </source>
</evidence>
<evidence type="ECO:0000256" key="2">
    <source>
        <dbReference type="SAM" id="Phobius"/>
    </source>
</evidence>
<name>A0A2I1R375_9ACTN</name>
<evidence type="ECO:0000313" key="5">
    <source>
        <dbReference type="Proteomes" id="UP000234662"/>
    </source>
</evidence>
<keyword evidence="2" id="KW-1133">Transmembrane helix</keyword>
<dbReference type="EMBL" id="PKJC01000023">
    <property type="protein sequence ID" value="PKZ63570.1"/>
    <property type="molecule type" value="Genomic_DNA"/>
</dbReference>
<organism evidence="4 5">
    <name type="scientific">Gordonia terrae</name>
    <dbReference type="NCBI Taxonomy" id="2055"/>
    <lineage>
        <taxon>Bacteria</taxon>
        <taxon>Bacillati</taxon>
        <taxon>Actinomycetota</taxon>
        <taxon>Actinomycetes</taxon>
        <taxon>Mycobacteriales</taxon>
        <taxon>Gordoniaceae</taxon>
        <taxon>Gordonia</taxon>
    </lineage>
</organism>